<dbReference type="InterPro" id="IPR002591">
    <property type="entry name" value="Phosphodiest/P_Trfase"/>
</dbReference>
<dbReference type="Gene3D" id="3.30.1360.150">
    <property type="match status" value="1"/>
</dbReference>
<organism evidence="6 7">
    <name type="scientific">Roseivirga thermotolerans</name>
    <dbReference type="NCBI Taxonomy" id="1758176"/>
    <lineage>
        <taxon>Bacteria</taxon>
        <taxon>Pseudomonadati</taxon>
        <taxon>Bacteroidota</taxon>
        <taxon>Cytophagia</taxon>
        <taxon>Cytophagales</taxon>
        <taxon>Roseivirgaceae</taxon>
        <taxon>Roseivirga</taxon>
    </lineage>
</organism>
<dbReference type="NCBIfam" id="NF042991">
    <property type="entry name" value="alk_phos_PafA"/>
    <property type="match status" value="1"/>
</dbReference>
<keyword evidence="7" id="KW-1185">Reference proteome</keyword>
<gene>
    <name evidence="6" type="primary">pafA</name>
    <name evidence="6" type="ORF">GCM10011340_03030</name>
</gene>
<feature type="coiled-coil region" evidence="4">
    <location>
        <begin position="310"/>
        <end position="337"/>
    </location>
</feature>
<evidence type="ECO:0000256" key="1">
    <source>
        <dbReference type="ARBA" id="ARBA00022553"/>
    </source>
</evidence>
<evidence type="ECO:0000313" key="7">
    <source>
        <dbReference type="Proteomes" id="UP000658258"/>
    </source>
</evidence>
<dbReference type="Gene3D" id="3.40.720.10">
    <property type="entry name" value="Alkaline Phosphatase, subunit A"/>
    <property type="match status" value="1"/>
</dbReference>
<keyword evidence="4" id="KW-0175">Coiled coil</keyword>
<evidence type="ECO:0000313" key="6">
    <source>
        <dbReference type="EMBL" id="GHE52191.1"/>
    </source>
</evidence>
<keyword evidence="3 5" id="KW-0732">Signal</keyword>
<dbReference type="SUPFAM" id="SSF53649">
    <property type="entry name" value="Alkaline phosphatase-like"/>
    <property type="match status" value="1"/>
</dbReference>
<dbReference type="PANTHER" id="PTHR10151">
    <property type="entry name" value="ECTONUCLEOTIDE PYROPHOSPHATASE/PHOSPHODIESTERASE"/>
    <property type="match status" value="1"/>
</dbReference>
<dbReference type="CDD" id="cd16016">
    <property type="entry name" value="AP-SPAP"/>
    <property type="match status" value="1"/>
</dbReference>
<dbReference type="Pfam" id="PF01663">
    <property type="entry name" value="Phosphodiest"/>
    <property type="match status" value="1"/>
</dbReference>
<name>A0ABQ3I048_9BACT</name>
<feature type="chain" id="PRO_5046416467" evidence="5">
    <location>
        <begin position="22"/>
        <end position="539"/>
    </location>
</feature>
<dbReference type="RefSeq" id="WP_189628421.1">
    <property type="nucleotide sequence ID" value="NZ_BNAG01000001.1"/>
</dbReference>
<dbReference type="PIRSF" id="PIRSF031924">
    <property type="entry name" value="Pi-irrepressible_AP"/>
    <property type="match status" value="1"/>
</dbReference>
<keyword evidence="1" id="KW-0597">Phosphoprotein</keyword>
<dbReference type="InterPro" id="IPR026263">
    <property type="entry name" value="Alkaline_phosphatase_prok"/>
</dbReference>
<dbReference type="EMBL" id="BNAG01000001">
    <property type="protein sequence ID" value="GHE52191.1"/>
    <property type="molecule type" value="Genomic_DNA"/>
</dbReference>
<evidence type="ECO:0000256" key="4">
    <source>
        <dbReference type="SAM" id="Coils"/>
    </source>
</evidence>
<evidence type="ECO:0000256" key="2">
    <source>
        <dbReference type="ARBA" id="ARBA00022723"/>
    </source>
</evidence>
<accession>A0ABQ3I048</accession>
<proteinExistence type="predicted"/>
<sequence>MKKITLSLLCCLSLATLKAQNTNPKLVVGIVVDQMKQEYLWRFENDFGTGGFKRLMHEGFMAKNAHYNYATTSTGPGHASIYTGTTPSIHGIVNNSWYSRLLKRGVYCAEDTTANAVGGSVRNGRISPANLYSSTITDELKMFTQQQAKVVAMSIKDRGSALPGGHLSDGSYWYDSQTGNFMTSTYYMKTLPEWVSQFNDRKLADEYLNNTWALFLPEENYTESGEDNSKYEGGFRGKENPTFPYHLAQLREQNGNFGMLPSTPWGNTILTELALASLEGESLGEDEATDFLAISYSSTDYIGHNFGPQSKEVQDTYVRLDREIERLLNKLDEKLGKGNYVVFLSADHAVAENSIRMKDLGFRADNFGSRNFSEYLSQAMNERFGEAEWFENTGMDIFFNHSTLKTKGVDLYEAQLFVAQHAMQFPGIYLAVPGIDLTRNSYESHVQSLIQNAYHPKESGDVKMVMEPAWQWGGAKGTGHGNPWAYDTHIPIMFYGWGIEPGTSVRPIHITDIAPTISMLLNIRMPSGTTGQPISEALK</sequence>
<keyword evidence="2" id="KW-0479">Metal-binding</keyword>
<protein>
    <submittedName>
        <fullName evidence="6">Alkaline phosphatase family protein</fullName>
    </submittedName>
</protein>
<evidence type="ECO:0000256" key="3">
    <source>
        <dbReference type="ARBA" id="ARBA00022729"/>
    </source>
</evidence>
<dbReference type="InterPro" id="IPR017850">
    <property type="entry name" value="Alkaline_phosphatase_core_sf"/>
</dbReference>
<feature type="signal peptide" evidence="5">
    <location>
        <begin position="1"/>
        <end position="21"/>
    </location>
</feature>
<reference evidence="7" key="1">
    <citation type="journal article" date="2019" name="Int. J. Syst. Evol. Microbiol.">
        <title>The Global Catalogue of Microorganisms (GCM) 10K type strain sequencing project: providing services to taxonomists for standard genome sequencing and annotation.</title>
        <authorList>
            <consortium name="The Broad Institute Genomics Platform"/>
            <consortium name="The Broad Institute Genome Sequencing Center for Infectious Disease"/>
            <person name="Wu L."/>
            <person name="Ma J."/>
        </authorList>
    </citation>
    <scope>NUCLEOTIDE SEQUENCE [LARGE SCALE GENOMIC DNA]</scope>
    <source>
        <strain evidence="7">CGMCC 1.15111</strain>
    </source>
</reference>
<comment type="caution">
    <text evidence="6">The sequence shown here is derived from an EMBL/GenBank/DDBJ whole genome shotgun (WGS) entry which is preliminary data.</text>
</comment>
<dbReference type="Proteomes" id="UP000658258">
    <property type="component" value="Unassembled WGS sequence"/>
</dbReference>
<evidence type="ECO:0000256" key="5">
    <source>
        <dbReference type="SAM" id="SignalP"/>
    </source>
</evidence>
<dbReference type="PANTHER" id="PTHR10151:SF120">
    <property type="entry name" value="BIS(5'-ADENOSYL)-TRIPHOSPHATASE"/>
    <property type="match status" value="1"/>
</dbReference>